<feature type="transmembrane region" description="Helical" evidence="2">
    <location>
        <begin position="214"/>
        <end position="232"/>
    </location>
</feature>
<proteinExistence type="predicted"/>
<evidence type="ECO:0000313" key="4">
    <source>
        <dbReference type="Proteomes" id="UP000011599"/>
    </source>
</evidence>
<keyword evidence="4" id="KW-1185">Reference proteome</keyword>
<evidence type="ECO:0000313" key="3">
    <source>
        <dbReference type="EMBL" id="ELY46120.1"/>
    </source>
</evidence>
<accession>L9W9G1</accession>
<dbReference type="Proteomes" id="UP000011599">
    <property type="component" value="Unassembled WGS sequence"/>
</dbReference>
<keyword evidence="2" id="KW-0812">Transmembrane</keyword>
<gene>
    <name evidence="3" type="ORF">C496_01096</name>
</gene>
<feature type="compositionally biased region" description="Basic and acidic residues" evidence="1">
    <location>
        <begin position="264"/>
        <end position="280"/>
    </location>
</feature>
<organism evidence="3 4">
    <name type="scientific">Natronorubrum tibetense GA33</name>
    <dbReference type="NCBI Taxonomy" id="1114856"/>
    <lineage>
        <taxon>Archaea</taxon>
        <taxon>Methanobacteriati</taxon>
        <taxon>Methanobacteriota</taxon>
        <taxon>Stenosarchaea group</taxon>
        <taxon>Halobacteria</taxon>
        <taxon>Halobacteriales</taxon>
        <taxon>Natrialbaceae</taxon>
        <taxon>Natronorubrum</taxon>
    </lineage>
</organism>
<feature type="compositionally biased region" description="Acidic residues" evidence="1">
    <location>
        <begin position="281"/>
        <end position="303"/>
    </location>
</feature>
<protein>
    <submittedName>
        <fullName evidence="3">Uncharacterized protein</fullName>
    </submittedName>
</protein>
<feature type="transmembrane region" description="Helical" evidence="2">
    <location>
        <begin position="181"/>
        <end position="202"/>
    </location>
</feature>
<keyword evidence="2" id="KW-1133">Transmembrane helix</keyword>
<name>L9W9G1_9EURY</name>
<dbReference type="PATRIC" id="fig|1114856.3.peg.227"/>
<feature type="transmembrane region" description="Helical" evidence="2">
    <location>
        <begin position="20"/>
        <end position="44"/>
    </location>
</feature>
<dbReference type="EMBL" id="AOHW01000004">
    <property type="protein sequence ID" value="ELY46120.1"/>
    <property type="molecule type" value="Genomic_DNA"/>
</dbReference>
<sequence>MVYLGLVGWLAIRFLAGDGGWSLLIVAAVMVVSVVIFAGVWRLVQRYVLYLVKTGHVAVIAHIVEEGEAPENQISYGMNQVKEYFVSASGLFVVNELIDAVLEQFNRAVARIQDMIPIPIPNQLQTLISVLQKSVVLAVRYLDNAIIAYMFMDRNENRWESARDGIVLYGKTWKMVLGSTLVMVLGMYALSFVLLTLLAPVSVVLDVLPATLEAFSWLLVLGGVAIVHTGIVKPWVKTVVITTFLIEQRDQIPDQETADAISERSEKFREVVDKAERNEPIDEEQPDTDEAPEVAGDAESDLA</sequence>
<dbReference type="eggNOG" id="arCOG11957">
    <property type="taxonomic scope" value="Archaea"/>
</dbReference>
<feature type="region of interest" description="Disordered" evidence="1">
    <location>
        <begin position="264"/>
        <end position="303"/>
    </location>
</feature>
<evidence type="ECO:0000256" key="2">
    <source>
        <dbReference type="SAM" id="Phobius"/>
    </source>
</evidence>
<dbReference type="STRING" id="1114856.GCA_000383975_04014"/>
<dbReference type="AlphaFoldDB" id="L9W9G1"/>
<keyword evidence="2" id="KW-0472">Membrane</keyword>
<reference evidence="3 4" key="1">
    <citation type="journal article" date="2014" name="PLoS Genet.">
        <title>Phylogenetically driven sequencing of extremely halophilic archaea reveals strategies for static and dynamic osmo-response.</title>
        <authorList>
            <person name="Becker E.A."/>
            <person name="Seitzer P.M."/>
            <person name="Tritt A."/>
            <person name="Larsen D."/>
            <person name="Krusor M."/>
            <person name="Yao A.I."/>
            <person name="Wu D."/>
            <person name="Madern D."/>
            <person name="Eisen J.A."/>
            <person name="Darling A.E."/>
            <person name="Facciotti M.T."/>
        </authorList>
    </citation>
    <scope>NUCLEOTIDE SEQUENCE [LARGE SCALE GENOMIC DNA]</scope>
    <source>
        <strain evidence="3 4">GA33</strain>
    </source>
</reference>
<comment type="caution">
    <text evidence="3">The sequence shown here is derived from an EMBL/GenBank/DDBJ whole genome shotgun (WGS) entry which is preliminary data.</text>
</comment>
<evidence type="ECO:0000256" key="1">
    <source>
        <dbReference type="SAM" id="MobiDB-lite"/>
    </source>
</evidence>